<dbReference type="RefSeq" id="WP_119838799.1">
    <property type="nucleotide sequence ID" value="NZ_CP060436.1"/>
</dbReference>
<accession>A0A418SHP0</accession>
<dbReference type="EMBL" id="CP060436">
    <property type="protein sequence ID" value="QPM90276.1"/>
    <property type="molecule type" value="Genomic_DNA"/>
</dbReference>
<evidence type="ECO:0000313" key="2">
    <source>
        <dbReference type="EMBL" id="QPM90276.1"/>
    </source>
</evidence>
<organism evidence="2 3">
    <name type="scientific">Pseudooceanicola algae</name>
    <dbReference type="NCBI Taxonomy" id="1537215"/>
    <lineage>
        <taxon>Bacteria</taxon>
        <taxon>Pseudomonadati</taxon>
        <taxon>Pseudomonadota</taxon>
        <taxon>Alphaproteobacteria</taxon>
        <taxon>Rhodobacterales</taxon>
        <taxon>Paracoccaceae</taxon>
        <taxon>Pseudooceanicola</taxon>
    </lineage>
</organism>
<keyword evidence="3" id="KW-1185">Reference proteome</keyword>
<proteinExistence type="predicted"/>
<dbReference type="OrthoDB" id="8454209at2"/>
<sequence length="208" mass="23295">MSKANRRPVPGVDIPPRPGQRFGTRFQTLIRTRTLQDLFQRHGRAGEAVFAAAFFALSLLLLILLPWQTQWVPRTKLYVQPAFWPAIALFVMLVFSGGYLVVALGSHRLPGLRAELGAWARAGEFMVWFIAYVWLVPVIGYLLATIAFCCTLSWRMGYRNARWMGLSALFGLAVVALFKGFLGVNIPAGDIYDLLPPGEARSFLMTNF</sequence>
<dbReference type="AlphaFoldDB" id="A0A418SHP0"/>
<protein>
    <recommendedName>
        <fullName evidence="1">DUF1468 domain-containing protein</fullName>
    </recommendedName>
</protein>
<evidence type="ECO:0000313" key="3">
    <source>
        <dbReference type="Proteomes" id="UP000283786"/>
    </source>
</evidence>
<dbReference type="Pfam" id="PF07331">
    <property type="entry name" value="TctB"/>
    <property type="match status" value="1"/>
</dbReference>
<reference evidence="2 3" key="1">
    <citation type="submission" date="2020-08" db="EMBL/GenBank/DDBJ databases">
        <title>Genome sequence of Rhodobacteraceae bacterium Lw-13e.</title>
        <authorList>
            <person name="Poehlein A."/>
            <person name="Wolter L."/>
            <person name="Daniel R."/>
            <person name="Brinkhoff T."/>
        </authorList>
    </citation>
    <scope>NUCLEOTIDE SEQUENCE [LARGE SCALE GENOMIC DNA]</scope>
    <source>
        <strain evidence="2 3">Lw-13e</strain>
    </source>
</reference>
<evidence type="ECO:0000259" key="1">
    <source>
        <dbReference type="Pfam" id="PF07331"/>
    </source>
</evidence>
<dbReference type="InterPro" id="IPR009936">
    <property type="entry name" value="DUF1468"/>
</dbReference>
<feature type="domain" description="DUF1468" evidence="1">
    <location>
        <begin position="49"/>
        <end position="187"/>
    </location>
</feature>
<name>A0A418SHP0_9RHOB</name>
<dbReference type="Proteomes" id="UP000283786">
    <property type="component" value="Chromosome"/>
</dbReference>
<dbReference type="KEGG" id="palw:PSAL_015110"/>
<gene>
    <name evidence="2" type="ORF">PSAL_015110</name>
</gene>